<gene>
    <name evidence="3" type="ORF">BJ989_000932</name>
</gene>
<reference evidence="3 4" key="1">
    <citation type="submission" date="2020-07" db="EMBL/GenBank/DDBJ databases">
        <title>Sequencing the genomes of 1000 actinobacteria strains.</title>
        <authorList>
            <person name="Klenk H.-P."/>
        </authorList>
    </citation>
    <scope>NUCLEOTIDE SEQUENCE [LARGE SCALE GENOMIC DNA]</scope>
    <source>
        <strain evidence="3 4">DSM 24552</strain>
    </source>
</reference>
<accession>A0A7Y9UJV1</accession>
<evidence type="ECO:0000313" key="4">
    <source>
        <dbReference type="Proteomes" id="UP000544110"/>
    </source>
</evidence>
<dbReference type="PANTHER" id="PTHR43156:SF2">
    <property type="entry name" value="STAGE II SPORULATION PROTEIN E"/>
    <property type="match status" value="1"/>
</dbReference>
<keyword evidence="1" id="KW-0378">Hydrolase</keyword>
<protein>
    <recommendedName>
        <fullName evidence="2">PPM-type phosphatase domain-containing protein</fullName>
    </recommendedName>
</protein>
<dbReference type="InterPro" id="IPR001932">
    <property type="entry name" value="PPM-type_phosphatase-like_dom"/>
</dbReference>
<dbReference type="Gene3D" id="3.60.40.10">
    <property type="entry name" value="PPM-type phosphatase domain"/>
    <property type="match status" value="1"/>
</dbReference>
<dbReference type="AlphaFoldDB" id="A0A7Y9UJV1"/>
<dbReference type="Proteomes" id="UP000544110">
    <property type="component" value="Unassembled WGS sequence"/>
</dbReference>
<sequence>MAEHDDAAVDPAVDPSVDPSVDPAGLAGADVAASLFEELLRRTHLTRPFEVADVVAEEVRRALGARAVTTFWVNRERDALVPLAGGAAATRGPQDVEGTVAGRCYTSGTVIDVACAEPGWRRVFVPVLDGTDRIGAMELEVPVGEADELPHRLLLVLERYGHAVAHVLVAKRPYGDALEVAQRTRPVAVGAEMLWAALPPLTFACDGLVVSGMVEPTYDNGGDAFDYAVNREATHLAVFDAVGHGLAAAGLSTFTLGAYRHSRRAGADLVETYTAVDAAVTETFAEGAFITGVLAQLDTGTGTLRWVNAGHPPPLLLRDGRVVKELAATPATPLGMPMFGTRPAVAHEQLEPGDTVVLYTDGVVEARLPDGGMLGVAGLVDFVTREAAAHRSPPETLRRLQQVLTSPDVVRLDDDATVLLVEWRGGSERTLLPQTV</sequence>
<evidence type="ECO:0000259" key="2">
    <source>
        <dbReference type="SMART" id="SM00331"/>
    </source>
</evidence>
<evidence type="ECO:0000256" key="1">
    <source>
        <dbReference type="ARBA" id="ARBA00022801"/>
    </source>
</evidence>
<dbReference type="EMBL" id="JACCAC010000001">
    <property type="protein sequence ID" value="NYG54628.1"/>
    <property type="molecule type" value="Genomic_DNA"/>
</dbReference>
<name>A0A7Y9UJV1_9ACTN</name>
<proteinExistence type="predicted"/>
<dbReference type="RefSeq" id="WP_179517213.1">
    <property type="nucleotide sequence ID" value="NZ_JACCAC010000001.1"/>
</dbReference>
<dbReference type="Pfam" id="PF07228">
    <property type="entry name" value="SpoIIE"/>
    <property type="match status" value="1"/>
</dbReference>
<dbReference type="GO" id="GO:0016791">
    <property type="term" value="F:phosphatase activity"/>
    <property type="evidence" value="ECO:0007669"/>
    <property type="project" value="TreeGrafter"/>
</dbReference>
<dbReference type="PANTHER" id="PTHR43156">
    <property type="entry name" value="STAGE II SPORULATION PROTEIN E-RELATED"/>
    <property type="match status" value="1"/>
</dbReference>
<dbReference type="SUPFAM" id="SSF81606">
    <property type="entry name" value="PP2C-like"/>
    <property type="match status" value="1"/>
</dbReference>
<feature type="domain" description="PPM-type phosphatase" evidence="2">
    <location>
        <begin position="205"/>
        <end position="423"/>
    </location>
</feature>
<organism evidence="3 4">
    <name type="scientific">Nocardioides perillae</name>
    <dbReference type="NCBI Taxonomy" id="1119534"/>
    <lineage>
        <taxon>Bacteria</taxon>
        <taxon>Bacillati</taxon>
        <taxon>Actinomycetota</taxon>
        <taxon>Actinomycetes</taxon>
        <taxon>Propionibacteriales</taxon>
        <taxon>Nocardioidaceae</taxon>
        <taxon>Nocardioides</taxon>
    </lineage>
</organism>
<evidence type="ECO:0000313" key="3">
    <source>
        <dbReference type="EMBL" id="NYG54628.1"/>
    </source>
</evidence>
<dbReference type="InterPro" id="IPR052016">
    <property type="entry name" value="Bact_Sigma-Reg"/>
</dbReference>
<comment type="caution">
    <text evidence="3">The sequence shown here is derived from an EMBL/GenBank/DDBJ whole genome shotgun (WGS) entry which is preliminary data.</text>
</comment>
<dbReference type="InterPro" id="IPR036457">
    <property type="entry name" value="PPM-type-like_dom_sf"/>
</dbReference>
<dbReference type="SMART" id="SM00331">
    <property type="entry name" value="PP2C_SIG"/>
    <property type="match status" value="1"/>
</dbReference>
<keyword evidence="4" id="KW-1185">Reference proteome</keyword>